<dbReference type="OrthoDB" id="18819at10239"/>
<organism evidence="1 2">
    <name type="scientific">Arthrobacter phage HunterDalle</name>
    <dbReference type="NCBI Taxonomy" id="1772300"/>
    <lineage>
        <taxon>Viruses</taxon>
        <taxon>Duplodnaviria</taxon>
        <taxon>Heunggongvirae</taxon>
        <taxon>Uroviricota</taxon>
        <taxon>Caudoviricetes</taxon>
        <taxon>Korravirus</taxon>
        <taxon>Korravirus hunterdalle</taxon>
    </lineage>
</organism>
<proteinExistence type="predicted"/>
<dbReference type="KEGG" id="vg:40078516"/>
<dbReference type="EMBL" id="KU160648">
    <property type="protein sequence ID" value="ALY09183.1"/>
    <property type="molecule type" value="Genomic_DNA"/>
</dbReference>
<evidence type="ECO:0000313" key="2">
    <source>
        <dbReference type="Proteomes" id="UP000223591"/>
    </source>
</evidence>
<protein>
    <submittedName>
        <fullName evidence="1">Uncharacterized protein</fullName>
    </submittedName>
</protein>
<keyword evidence="2" id="KW-1185">Reference proteome</keyword>
<evidence type="ECO:0000313" key="1">
    <source>
        <dbReference type="EMBL" id="ALY09183.1"/>
    </source>
</evidence>
<dbReference type="GeneID" id="40078516"/>
<dbReference type="Proteomes" id="UP000223591">
    <property type="component" value="Segment"/>
</dbReference>
<accession>A0A0U4ILJ9</accession>
<sequence>MQSQSKTRRTSLLKLDFLRGAVRNSTKILAKGSYREDKALQRATYELRDAGSLILELMDDPNVTGPQDLGREFVNRRAAQFRAYYERNSK</sequence>
<gene>
    <name evidence="1" type="primary">33</name>
    <name evidence="1" type="ORF">HUNTERDALLE_33</name>
</gene>
<name>A0A0U4ILJ9_9CAUD</name>
<dbReference type="RefSeq" id="YP_009602653.1">
    <property type="nucleotide sequence ID" value="NC_041941.1"/>
</dbReference>
<reference evidence="1 2" key="1">
    <citation type="submission" date="2015-11" db="EMBL/GenBank/DDBJ databases">
        <authorList>
            <person name="Chudoff D."/>
            <person name="Terry K."/>
            <person name="Dunbar D."/>
            <person name="Schaff J.E."/>
            <person name="Dashiell C.L."/>
            <person name="Macialek J.A."/>
            <person name="Bradley K.W."/>
            <person name="Asai D.J."/>
            <person name="Guerrero C.A."/>
            <person name="Bowman C.A."/>
            <person name="Russell D.A."/>
            <person name="Pope W.H."/>
            <person name="Hatfull G.F."/>
        </authorList>
    </citation>
    <scope>NUCLEOTIDE SEQUENCE [LARGE SCALE GENOMIC DNA]</scope>
</reference>